<gene>
    <name evidence="2" type="ORF">Bca52824_061085</name>
</gene>
<sequence length="75" mass="8278">MGLGRAKKKRKGKNRRILQLVYNVNAQTFKTAIEAACMLARIIDHIESRIKKKQAPGAGPTKPTIESETEGDADN</sequence>
<accession>A0A8X7R178</accession>
<proteinExistence type="predicted"/>
<name>A0A8X7R178_BRACI</name>
<reference evidence="2 3" key="1">
    <citation type="submission" date="2020-02" db="EMBL/GenBank/DDBJ databases">
        <authorList>
            <person name="Ma Q."/>
            <person name="Huang Y."/>
            <person name="Song X."/>
            <person name="Pei D."/>
        </authorList>
    </citation>
    <scope>NUCLEOTIDE SEQUENCE [LARGE SCALE GENOMIC DNA]</scope>
    <source>
        <strain evidence="2">Sxm20200214</strain>
        <tissue evidence="2">Leaf</tissue>
    </source>
</reference>
<evidence type="ECO:0000256" key="1">
    <source>
        <dbReference type="SAM" id="MobiDB-lite"/>
    </source>
</evidence>
<dbReference type="OrthoDB" id="1119193at2759"/>
<evidence type="ECO:0000313" key="2">
    <source>
        <dbReference type="EMBL" id="KAG2278530.1"/>
    </source>
</evidence>
<dbReference type="Proteomes" id="UP000886595">
    <property type="component" value="Unassembled WGS sequence"/>
</dbReference>
<organism evidence="2 3">
    <name type="scientific">Brassica carinata</name>
    <name type="common">Ethiopian mustard</name>
    <name type="synonym">Abyssinian cabbage</name>
    <dbReference type="NCBI Taxonomy" id="52824"/>
    <lineage>
        <taxon>Eukaryota</taxon>
        <taxon>Viridiplantae</taxon>
        <taxon>Streptophyta</taxon>
        <taxon>Embryophyta</taxon>
        <taxon>Tracheophyta</taxon>
        <taxon>Spermatophyta</taxon>
        <taxon>Magnoliopsida</taxon>
        <taxon>eudicotyledons</taxon>
        <taxon>Gunneridae</taxon>
        <taxon>Pentapetalae</taxon>
        <taxon>rosids</taxon>
        <taxon>malvids</taxon>
        <taxon>Brassicales</taxon>
        <taxon>Brassicaceae</taxon>
        <taxon>Brassiceae</taxon>
        <taxon>Brassica</taxon>
    </lineage>
</organism>
<dbReference type="AlphaFoldDB" id="A0A8X7R178"/>
<evidence type="ECO:0000313" key="3">
    <source>
        <dbReference type="Proteomes" id="UP000886595"/>
    </source>
</evidence>
<feature type="region of interest" description="Disordered" evidence="1">
    <location>
        <begin position="49"/>
        <end position="75"/>
    </location>
</feature>
<protein>
    <submittedName>
        <fullName evidence="2">Uncharacterized protein</fullName>
    </submittedName>
</protein>
<keyword evidence="3" id="KW-1185">Reference proteome</keyword>
<comment type="caution">
    <text evidence="2">The sequence shown here is derived from an EMBL/GenBank/DDBJ whole genome shotgun (WGS) entry which is preliminary data.</text>
</comment>
<dbReference type="EMBL" id="JAAMPC010000012">
    <property type="protein sequence ID" value="KAG2278530.1"/>
    <property type="molecule type" value="Genomic_DNA"/>
</dbReference>